<accession>A0A4Q0T200</accession>
<reference evidence="9 10" key="1">
    <citation type="submission" date="2018-11" db="EMBL/GenBank/DDBJ databases">
        <authorList>
            <person name="Mardanov A.V."/>
            <person name="Ravin N.V."/>
            <person name="Dedysh S.N."/>
        </authorList>
    </citation>
    <scope>NUCLEOTIDE SEQUENCE [LARGE SCALE GENOMIC DNA]</scope>
    <source>
        <strain evidence="9 10">AF10</strain>
    </source>
</reference>
<dbReference type="InterPro" id="IPR036259">
    <property type="entry name" value="MFS_trans_sf"/>
</dbReference>
<dbReference type="EMBL" id="RDSM01000001">
    <property type="protein sequence ID" value="RXH57675.1"/>
    <property type="molecule type" value="Genomic_DNA"/>
</dbReference>
<comment type="subcellular location">
    <subcellularLocation>
        <location evidence="1">Membrane</location>
        <topology evidence="1">Multi-pass membrane protein</topology>
    </subcellularLocation>
</comment>
<evidence type="ECO:0000313" key="9">
    <source>
        <dbReference type="EMBL" id="RXH57675.1"/>
    </source>
</evidence>
<dbReference type="InterPro" id="IPR050814">
    <property type="entry name" value="Myo-inositol_Transporter"/>
</dbReference>
<feature type="transmembrane region" description="Helical" evidence="7">
    <location>
        <begin position="14"/>
        <end position="40"/>
    </location>
</feature>
<keyword evidence="3" id="KW-0813">Transport</keyword>
<dbReference type="PROSITE" id="PS00217">
    <property type="entry name" value="SUGAR_TRANSPORT_2"/>
    <property type="match status" value="1"/>
</dbReference>
<evidence type="ECO:0000256" key="1">
    <source>
        <dbReference type="ARBA" id="ARBA00004141"/>
    </source>
</evidence>
<evidence type="ECO:0000256" key="3">
    <source>
        <dbReference type="ARBA" id="ARBA00022448"/>
    </source>
</evidence>
<dbReference type="Proteomes" id="UP000289437">
    <property type="component" value="Unassembled WGS sequence"/>
</dbReference>
<dbReference type="InterPro" id="IPR005829">
    <property type="entry name" value="Sugar_transporter_CS"/>
</dbReference>
<dbReference type="Pfam" id="PF00083">
    <property type="entry name" value="Sugar_tr"/>
    <property type="match status" value="2"/>
</dbReference>
<dbReference type="GO" id="GO:0022857">
    <property type="term" value="F:transmembrane transporter activity"/>
    <property type="evidence" value="ECO:0007669"/>
    <property type="project" value="InterPro"/>
</dbReference>
<reference evidence="10" key="2">
    <citation type="submission" date="2019-02" db="EMBL/GenBank/DDBJ databases">
        <title>Granulicella sibirica sp. nov., a psychrotolerant acidobacterium isolated from an organic soil layer in forested tundra, West Siberia.</title>
        <authorList>
            <person name="Oshkin I.Y."/>
            <person name="Kulichevskaya I.S."/>
            <person name="Rijpstra W.I.C."/>
            <person name="Sinninghe Damste J.S."/>
            <person name="Rakitin A.L."/>
            <person name="Ravin N.V."/>
            <person name="Dedysh S.N."/>
        </authorList>
    </citation>
    <scope>NUCLEOTIDE SEQUENCE [LARGE SCALE GENOMIC DNA]</scope>
    <source>
        <strain evidence="10">AF10</strain>
    </source>
</reference>
<feature type="transmembrane region" description="Helical" evidence="7">
    <location>
        <begin position="491"/>
        <end position="511"/>
    </location>
</feature>
<keyword evidence="10" id="KW-1185">Reference proteome</keyword>
<keyword evidence="6 7" id="KW-0472">Membrane</keyword>
<feature type="transmembrane region" description="Helical" evidence="7">
    <location>
        <begin position="83"/>
        <end position="104"/>
    </location>
</feature>
<dbReference type="OrthoDB" id="9787026at2"/>
<feature type="transmembrane region" description="Helical" evidence="7">
    <location>
        <begin position="140"/>
        <end position="161"/>
    </location>
</feature>
<comment type="caution">
    <text evidence="9">The sequence shown here is derived from an EMBL/GenBank/DDBJ whole genome shotgun (WGS) entry which is preliminary data.</text>
</comment>
<gene>
    <name evidence="9" type="ORF">GRAN_0985</name>
</gene>
<feature type="transmembrane region" description="Helical" evidence="7">
    <location>
        <begin position="337"/>
        <end position="360"/>
    </location>
</feature>
<name>A0A4Q0T200_9BACT</name>
<sequence length="563" mass="60342">MIADKFSTAGYNRFLITIAGFGGLLYGIDIGIISAALLYLSKTINLSVEQTSFIVAAVLGGSMVSSLIAGLLADWLGRRRMMILSGFMFVASVALIVISQSFTLLFVGRLLQGMSGGVIAVVIPLYLAETLGANTRGKGTGIFQLMLTIGIVIASVAGFLYTQQAETAIAAAHGNAALIRAAQDHAWRGMFLSMVYPGLFFFLGTFLLVETPRWLFRQGRKAEALANLRRLSPPDEAEKQLREMETLANENTASQSTGGAGSLLQKKYVIPFLLACFVLASNQTTGINSVLSFLVVILKQAGMTASHATQGDVAVKVLNCIMTVIGVSLVDKKGRKFLLKLGTGGVVISLLTGAFLFHTFESQRIDVRDKVQAAAANDAVTMPVTESTLGPALEGRPMALTVLYTYGDGDRVATAINTDVDNTLKVAPLDEETGHPLTIKRASYGPVAAEKTGWFITLCLALFIASYAVGPGVVVWLALSELMPTRIRSTGMGIALLLNQGASTAIAAVFLPVVGNYGFYAMFLFWAICTMAYFLVATFFMPETKGRTLEEIEEHFEGKRKLA</sequence>
<feature type="transmembrane region" description="Helical" evidence="7">
    <location>
        <begin position="272"/>
        <end position="298"/>
    </location>
</feature>
<keyword evidence="4 7" id="KW-0812">Transmembrane</keyword>
<organism evidence="9 10">
    <name type="scientific">Granulicella sibirica</name>
    <dbReference type="NCBI Taxonomy" id="2479048"/>
    <lineage>
        <taxon>Bacteria</taxon>
        <taxon>Pseudomonadati</taxon>
        <taxon>Acidobacteriota</taxon>
        <taxon>Terriglobia</taxon>
        <taxon>Terriglobales</taxon>
        <taxon>Acidobacteriaceae</taxon>
        <taxon>Granulicella</taxon>
    </lineage>
</organism>
<comment type="similarity">
    <text evidence="2">Belongs to the major facilitator superfamily. Sugar transporter (TC 2.A.1.1) family.</text>
</comment>
<dbReference type="PANTHER" id="PTHR48020:SF12">
    <property type="entry name" value="PROTON MYO-INOSITOL COTRANSPORTER"/>
    <property type="match status" value="1"/>
</dbReference>
<evidence type="ECO:0000259" key="8">
    <source>
        <dbReference type="PROSITE" id="PS50850"/>
    </source>
</evidence>
<dbReference type="InterPro" id="IPR005828">
    <property type="entry name" value="MFS_sugar_transport-like"/>
</dbReference>
<feature type="transmembrane region" description="Helical" evidence="7">
    <location>
        <begin position="517"/>
        <end position="540"/>
    </location>
</feature>
<feature type="transmembrane region" description="Helical" evidence="7">
    <location>
        <begin position="52"/>
        <end position="76"/>
    </location>
</feature>
<dbReference type="InterPro" id="IPR020846">
    <property type="entry name" value="MFS_dom"/>
</dbReference>
<feature type="transmembrane region" description="Helical" evidence="7">
    <location>
        <begin position="454"/>
        <end position="479"/>
    </location>
</feature>
<evidence type="ECO:0000313" key="10">
    <source>
        <dbReference type="Proteomes" id="UP000289437"/>
    </source>
</evidence>
<dbReference type="PROSITE" id="PS00216">
    <property type="entry name" value="SUGAR_TRANSPORT_1"/>
    <property type="match status" value="1"/>
</dbReference>
<evidence type="ECO:0000256" key="4">
    <source>
        <dbReference type="ARBA" id="ARBA00022692"/>
    </source>
</evidence>
<feature type="transmembrane region" description="Helical" evidence="7">
    <location>
        <begin position="110"/>
        <end position="128"/>
    </location>
</feature>
<evidence type="ECO:0000256" key="7">
    <source>
        <dbReference type="SAM" id="Phobius"/>
    </source>
</evidence>
<evidence type="ECO:0000256" key="2">
    <source>
        <dbReference type="ARBA" id="ARBA00010992"/>
    </source>
</evidence>
<dbReference type="SUPFAM" id="SSF103473">
    <property type="entry name" value="MFS general substrate transporter"/>
    <property type="match status" value="1"/>
</dbReference>
<feature type="transmembrane region" description="Helical" evidence="7">
    <location>
        <begin position="190"/>
        <end position="209"/>
    </location>
</feature>
<feature type="domain" description="Major facilitator superfamily (MFS) profile" evidence="8">
    <location>
        <begin position="15"/>
        <end position="545"/>
    </location>
</feature>
<proteinExistence type="inferred from homology"/>
<dbReference type="PANTHER" id="PTHR48020">
    <property type="entry name" value="PROTON MYO-INOSITOL COTRANSPORTER"/>
    <property type="match status" value="1"/>
</dbReference>
<feature type="transmembrane region" description="Helical" evidence="7">
    <location>
        <begin position="313"/>
        <end position="330"/>
    </location>
</feature>
<dbReference type="RefSeq" id="WP_128911810.1">
    <property type="nucleotide sequence ID" value="NZ_RDSM01000001.1"/>
</dbReference>
<evidence type="ECO:0000256" key="5">
    <source>
        <dbReference type="ARBA" id="ARBA00022989"/>
    </source>
</evidence>
<dbReference type="Gene3D" id="1.20.1250.20">
    <property type="entry name" value="MFS general substrate transporter like domains"/>
    <property type="match status" value="2"/>
</dbReference>
<protein>
    <recommendedName>
        <fullName evidence="8">Major facilitator superfamily (MFS) profile domain-containing protein</fullName>
    </recommendedName>
</protein>
<dbReference type="AlphaFoldDB" id="A0A4Q0T200"/>
<keyword evidence="5 7" id="KW-1133">Transmembrane helix</keyword>
<dbReference type="PROSITE" id="PS50850">
    <property type="entry name" value="MFS"/>
    <property type="match status" value="1"/>
</dbReference>
<evidence type="ECO:0000256" key="6">
    <source>
        <dbReference type="ARBA" id="ARBA00023136"/>
    </source>
</evidence>
<dbReference type="GO" id="GO:0016020">
    <property type="term" value="C:membrane"/>
    <property type="evidence" value="ECO:0007669"/>
    <property type="project" value="UniProtKB-SubCell"/>
</dbReference>
<dbReference type="InterPro" id="IPR003663">
    <property type="entry name" value="Sugar/inositol_transpt"/>
</dbReference>
<dbReference type="PRINTS" id="PR00171">
    <property type="entry name" value="SUGRTRNSPORT"/>
</dbReference>